<evidence type="ECO:0000313" key="1">
    <source>
        <dbReference type="EMBL" id="KKM00991.1"/>
    </source>
</evidence>
<reference evidence="1" key="1">
    <citation type="journal article" date="2015" name="Nature">
        <title>Complex archaea that bridge the gap between prokaryotes and eukaryotes.</title>
        <authorList>
            <person name="Spang A."/>
            <person name="Saw J.H."/>
            <person name="Jorgensen S.L."/>
            <person name="Zaremba-Niedzwiedzka K."/>
            <person name="Martijn J."/>
            <person name="Lind A.E."/>
            <person name="van Eijk R."/>
            <person name="Schleper C."/>
            <person name="Guy L."/>
            <person name="Ettema T.J."/>
        </authorList>
    </citation>
    <scope>NUCLEOTIDE SEQUENCE</scope>
</reference>
<sequence>MNLLQDDLCDARQAMGLIATIGAVLIRDHSNMPEYVAAEADHIHNLPDYMLDPDLARHLYYWNHERALYLERVQALQVEHCPSPVTVEAWKALWSVYERYNEDLPPEQHFRAYT</sequence>
<proteinExistence type="predicted"/>
<dbReference type="AlphaFoldDB" id="A0A0F9J4Z2"/>
<dbReference type="EMBL" id="LAZR01017299">
    <property type="protein sequence ID" value="KKM00991.1"/>
    <property type="molecule type" value="Genomic_DNA"/>
</dbReference>
<comment type="caution">
    <text evidence="1">The sequence shown here is derived from an EMBL/GenBank/DDBJ whole genome shotgun (WGS) entry which is preliminary data.</text>
</comment>
<organism evidence="1">
    <name type="scientific">marine sediment metagenome</name>
    <dbReference type="NCBI Taxonomy" id="412755"/>
    <lineage>
        <taxon>unclassified sequences</taxon>
        <taxon>metagenomes</taxon>
        <taxon>ecological metagenomes</taxon>
    </lineage>
</organism>
<name>A0A0F9J4Z2_9ZZZZ</name>
<protein>
    <submittedName>
        <fullName evidence="1">Uncharacterized protein</fullName>
    </submittedName>
</protein>
<accession>A0A0F9J4Z2</accession>
<gene>
    <name evidence="1" type="ORF">LCGC14_1798890</name>
</gene>